<accession>A0A1G7QZ02</accession>
<protein>
    <recommendedName>
        <fullName evidence="3">Outer membrane protein beta-barrel domain-containing protein</fullName>
    </recommendedName>
</protein>
<dbReference type="EMBL" id="FNBH01000003">
    <property type="protein sequence ID" value="SDG03746.1"/>
    <property type="molecule type" value="Genomic_DNA"/>
</dbReference>
<sequence>MGKNTILLFLIGFTWGSFHAQIRRVYSFNNTTIEVLVQSNRMQNNFAFPGMKAFIIIVNSGNTLDTIYENDKLRKIPISGMNDYACFYYIKAADWLNNETLKQFLEDFTKWCYETDYINRNEVHLVWQGSSNKINCDTFTNLSKITGSVHILSDKLNNYCNNYVNTTAEEIWQKSQSGKTSVQYEVLGMKEMRQLQNENQQKAIYRSIKKSKGDIFFQITAGSHHIGNQYKTTFDKNTLVDFTNYKTLWNLRAGYYFSNRLYSNVDVALIYSGKQENIDNINWDDPDGITVNGSGYAGAMIRCGLGLGFVVYTHSRLSINTGIDSGIINAIAGGGTANRTIGGGDNNTDIEKQSQKSIYYNIYAGLNYRLGKSFSLNSNLQYNISAFKQPIGSVSAFTGISVNLGLGITISTKNKDE</sequence>
<organism evidence="1 2">
    <name type="scientific">Epilithonimonas hungarica</name>
    <dbReference type="NCBI Taxonomy" id="454006"/>
    <lineage>
        <taxon>Bacteria</taxon>
        <taxon>Pseudomonadati</taxon>
        <taxon>Bacteroidota</taxon>
        <taxon>Flavobacteriia</taxon>
        <taxon>Flavobacteriales</taxon>
        <taxon>Weeksellaceae</taxon>
        <taxon>Chryseobacterium group</taxon>
        <taxon>Epilithonimonas</taxon>
    </lineage>
</organism>
<proteinExistence type="predicted"/>
<keyword evidence="2" id="KW-1185">Reference proteome</keyword>
<dbReference type="STRING" id="454006.SAMN05421825_2502"/>
<dbReference type="Proteomes" id="UP000199203">
    <property type="component" value="Unassembled WGS sequence"/>
</dbReference>
<evidence type="ECO:0008006" key="3">
    <source>
        <dbReference type="Google" id="ProtNLM"/>
    </source>
</evidence>
<evidence type="ECO:0000313" key="1">
    <source>
        <dbReference type="EMBL" id="SDG03746.1"/>
    </source>
</evidence>
<reference evidence="2" key="1">
    <citation type="submission" date="2016-10" db="EMBL/GenBank/DDBJ databases">
        <authorList>
            <person name="Varghese N."/>
            <person name="Submissions S."/>
        </authorList>
    </citation>
    <scope>NUCLEOTIDE SEQUENCE [LARGE SCALE GENOMIC DNA]</scope>
    <source>
        <strain evidence="2">DSM 19684</strain>
    </source>
</reference>
<name>A0A1G7QZ02_9FLAO</name>
<evidence type="ECO:0000313" key="2">
    <source>
        <dbReference type="Proteomes" id="UP000199203"/>
    </source>
</evidence>
<gene>
    <name evidence="1" type="ORF">SAMN05421825_2502</name>
</gene>
<dbReference type="AlphaFoldDB" id="A0A1G7QZ02"/>